<sequence>MINRLRALSTFIKLKVNISPSMTHLCVGCLTPTQNDGLCGACGADLPRNDAACARCALPLTSSIADPLGVLCGPCISQPPAFDRVVAPWLYSFPVNSLISQFKYGKQRAFGKPLAGLLAREIAASGDGRPECLIPVPMHPSRERARGFNQAEEIALWLADELDVPVISHLVQRRKLSDTQSGLTRRQRLVNLKGAFGVSGPIPEHVAVVDDVVTTGATAEELAKKLKKAGARTVEIWALARTPRIPLDDL</sequence>
<protein>
    <submittedName>
        <fullName evidence="2">ComF family protein</fullName>
    </submittedName>
</protein>
<dbReference type="Proteomes" id="UP000013165">
    <property type="component" value="Unassembled WGS sequence"/>
</dbReference>
<dbReference type="InterPro" id="IPR029057">
    <property type="entry name" value="PRTase-like"/>
</dbReference>
<dbReference type="STRING" id="626887.J057_18030"/>
<evidence type="ECO:0000313" key="3">
    <source>
        <dbReference type="Proteomes" id="UP000013165"/>
    </source>
</evidence>
<comment type="caution">
    <text evidence="2">The sequence shown here is derived from an EMBL/GenBank/DDBJ whole genome shotgun (WGS) entry which is preliminary data.</text>
</comment>
<dbReference type="InterPro" id="IPR051910">
    <property type="entry name" value="ComF/GntX_DNA_util-trans"/>
</dbReference>
<dbReference type="AlphaFoldDB" id="N6VT43"/>
<dbReference type="eggNOG" id="COG1040">
    <property type="taxonomic scope" value="Bacteria"/>
</dbReference>
<dbReference type="PANTHER" id="PTHR47505">
    <property type="entry name" value="DNA UTILIZATION PROTEIN YHGH"/>
    <property type="match status" value="1"/>
</dbReference>
<gene>
    <name evidence="2" type="ORF">J057_18030</name>
</gene>
<dbReference type="InterPro" id="IPR000836">
    <property type="entry name" value="PRTase_dom"/>
</dbReference>
<comment type="similarity">
    <text evidence="1">Belongs to the ComF/GntX family.</text>
</comment>
<dbReference type="EMBL" id="APLQ01000014">
    <property type="protein sequence ID" value="ENO13320.1"/>
    <property type="molecule type" value="Genomic_DNA"/>
</dbReference>
<accession>N6VT43</accession>
<evidence type="ECO:0000313" key="2">
    <source>
        <dbReference type="EMBL" id="ENO13320.1"/>
    </source>
</evidence>
<dbReference type="PATRIC" id="fig|626887.3.peg.3606"/>
<dbReference type="HOGENOM" id="CLU_054549_0_0_6"/>
<organism evidence="2 3">
    <name type="scientific">Marinobacter nanhaiticus D15-8W</name>
    <dbReference type="NCBI Taxonomy" id="626887"/>
    <lineage>
        <taxon>Bacteria</taxon>
        <taxon>Pseudomonadati</taxon>
        <taxon>Pseudomonadota</taxon>
        <taxon>Gammaproteobacteria</taxon>
        <taxon>Pseudomonadales</taxon>
        <taxon>Marinobacteraceae</taxon>
        <taxon>Marinobacter</taxon>
    </lineage>
</organism>
<dbReference type="PANTHER" id="PTHR47505:SF1">
    <property type="entry name" value="DNA UTILIZATION PROTEIN YHGH"/>
    <property type="match status" value="1"/>
</dbReference>
<dbReference type="CDD" id="cd06223">
    <property type="entry name" value="PRTases_typeI"/>
    <property type="match status" value="1"/>
</dbReference>
<name>N6VT43_9GAMM</name>
<evidence type="ECO:0000256" key="1">
    <source>
        <dbReference type="ARBA" id="ARBA00008007"/>
    </source>
</evidence>
<dbReference type="Gene3D" id="3.40.50.2020">
    <property type="match status" value="1"/>
</dbReference>
<dbReference type="SUPFAM" id="SSF53271">
    <property type="entry name" value="PRTase-like"/>
    <property type="match status" value="1"/>
</dbReference>
<reference evidence="2 3" key="1">
    <citation type="journal article" date="2013" name="Genome Announc.">
        <title>Genome Sequence of the Polycyclic Aromatic Hydrocarbon-Degrading Bacterium Strain Marinobacter nanhaiticus D15-8WT.</title>
        <authorList>
            <person name="Cui Z."/>
            <person name="Gao W."/>
            <person name="Li Q."/>
            <person name="Xu G."/>
            <person name="Zheng L."/>
        </authorList>
    </citation>
    <scope>NUCLEOTIDE SEQUENCE [LARGE SCALE GENOMIC DNA]</scope>
    <source>
        <strain evidence="2 3">D15-8W</strain>
    </source>
</reference>
<keyword evidence="3" id="KW-1185">Reference proteome</keyword>
<proteinExistence type="inferred from homology"/>